<dbReference type="Gramene" id="Vigun07g238900.1.v1.2">
    <property type="protein sequence ID" value="Vigun07g238900.1.v1.2"/>
    <property type="gene ID" value="Vigun07g238900.v1.2"/>
</dbReference>
<evidence type="ECO:0000313" key="9">
    <source>
        <dbReference type="EMBL" id="QCE08329.1"/>
    </source>
</evidence>
<evidence type="ECO:0000256" key="8">
    <source>
        <dbReference type="SAM" id="Phobius"/>
    </source>
</evidence>
<dbReference type="OrthoDB" id="347124at2759"/>
<evidence type="ECO:0000313" key="10">
    <source>
        <dbReference type="Proteomes" id="UP000501690"/>
    </source>
</evidence>
<dbReference type="Pfam" id="PF04622">
    <property type="entry name" value="ERG2_Sigma1R"/>
    <property type="match status" value="1"/>
</dbReference>
<dbReference type="Proteomes" id="UP000501690">
    <property type="component" value="Linkage Group LG9"/>
</dbReference>
<dbReference type="InterPro" id="IPR006716">
    <property type="entry name" value="ERG2_sigma1_rcpt-like"/>
</dbReference>
<keyword evidence="10" id="KW-1185">Reference proteome</keyword>
<proteinExistence type="inferred from homology"/>
<keyword evidence="3 8" id="KW-0812">Transmembrane</keyword>
<comment type="subcellular location">
    <subcellularLocation>
        <location evidence="1">Endoplasmic reticulum membrane</location>
    </subcellularLocation>
</comment>
<name>A0A4D6N759_VIGUN</name>
<keyword evidence="4" id="KW-0256">Endoplasmic reticulum</keyword>
<dbReference type="GO" id="GO:0005789">
    <property type="term" value="C:endoplasmic reticulum membrane"/>
    <property type="evidence" value="ECO:0007669"/>
    <property type="project" value="UniProtKB-SubCell"/>
</dbReference>
<dbReference type="PANTHER" id="PTHR10868:SF1">
    <property type="entry name" value="SIGMA NON-OPIOID INTRACELLULAR RECEPTOR 1"/>
    <property type="match status" value="1"/>
</dbReference>
<feature type="transmembrane region" description="Helical" evidence="8">
    <location>
        <begin position="129"/>
        <end position="154"/>
    </location>
</feature>
<protein>
    <submittedName>
        <fullName evidence="9">ERG2/sigma1 receptor-like</fullName>
    </submittedName>
</protein>
<evidence type="ECO:0000256" key="1">
    <source>
        <dbReference type="ARBA" id="ARBA00004586"/>
    </source>
</evidence>
<evidence type="ECO:0000256" key="3">
    <source>
        <dbReference type="ARBA" id="ARBA00022692"/>
    </source>
</evidence>
<dbReference type="EMBL" id="CP039353">
    <property type="protein sequence ID" value="QCE08329.1"/>
    <property type="molecule type" value="Genomic_DNA"/>
</dbReference>
<dbReference type="PANTHER" id="PTHR10868">
    <property type="entry name" value="SIGMA 1-TYPE OPIOID RECEPTOR-RELATED"/>
    <property type="match status" value="1"/>
</dbReference>
<evidence type="ECO:0000256" key="5">
    <source>
        <dbReference type="ARBA" id="ARBA00022989"/>
    </source>
</evidence>
<feature type="region of interest" description="Disordered" evidence="7">
    <location>
        <begin position="1"/>
        <end position="24"/>
    </location>
</feature>
<evidence type="ECO:0000256" key="7">
    <source>
        <dbReference type="SAM" id="MobiDB-lite"/>
    </source>
</evidence>
<keyword evidence="5 8" id="KW-1133">Transmembrane helix</keyword>
<feature type="region of interest" description="Disordered" evidence="7">
    <location>
        <begin position="91"/>
        <end position="117"/>
    </location>
</feature>
<evidence type="ECO:0000256" key="4">
    <source>
        <dbReference type="ARBA" id="ARBA00022824"/>
    </source>
</evidence>
<evidence type="ECO:0000256" key="6">
    <source>
        <dbReference type="ARBA" id="ARBA00023136"/>
    </source>
</evidence>
<feature type="compositionally biased region" description="Low complexity" evidence="7">
    <location>
        <begin position="91"/>
        <end position="109"/>
    </location>
</feature>
<reference evidence="9 10" key="1">
    <citation type="submission" date="2019-04" db="EMBL/GenBank/DDBJ databases">
        <title>An improved genome assembly and genetic linkage map for asparagus bean, Vigna unguiculata ssp. sesquipedialis.</title>
        <authorList>
            <person name="Xia Q."/>
            <person name="Zhang R."/>
            <person name="Dong Y."/>
        </authorList>
    </citation>
    <scope>NUCLEOTIDE SEQUENCE [LARGE SCALE GENOMIC DNA]</scope>
    <source>
        <tissue evidence="9">Leaf</tissue>
    </source>
</reference>
<gene>
    <name evidence="9" type="ORF">DEO72_LG9g3358</name>
</gene>
<accession>A0A4D6N759</accession>
<keyword evidence="6 8" id="KW-0472">Membrane</keyword>
<evidence type="ECO:0000256" key="2">
    <source>
        <dbReference type="ARBA" id="ARBA00007141"/>
    </source>
</evidence>
<keyword evidence="9" id="KW-0675">Receptor</keyword>
<comment type="similarity">
    <text evidence="2">Belongs to the ERG2 family.</text>
</comment>
<dbReference type="AlphaFoldDB" id="A0A4D6N759"/>
<sequence length="356" mass="39710">MGTVFVQSKSKSKSSSWEEDNRESSCYFPGCKKDANCNCEMCLASINATLDLMPTSVHKSTLTKFSKPHKINNVLCTPLSFDASVVSTPRSSSFQLSSSTPLSRSSSRSDSTHEMEKQTMRQETSAFSFFRLLLLFGLFISADLVFSSVVSGVFKPAFSPHVVKRVSEKCSRVSDLNGKLRLLHTELTSVVVGQVSNCSFTDISSWEISQDGLLLNSRCTMYKSATEEVTIWGWPLQTAGLLTNGFSTRTFTLLSGRVTQWNGGQGGYLIRKGNTSWMQPKWGASAVQLDPNTWVLEYQRSSIIDGTRLYSAVLEFLKFRISRIVGRLKKDFWLSVAFEDNRYNGFTANKKAQIPT</sequence>
<organism evidence="9 10">
    <name type="scientific">Vigna unguiculata</name>
    <name type="common">Cowpea</name>
    <dbReference type="NCBI Taxonomy" id="3917"/>
    <lineage>
        <taxon>Eukaryota</taxon>
        <taxon>Viridiplantae</taxon>
        <taxon>Streptophyta</taxon>
        <taxon>Embryophyta</taxon>
        <taxon>Tracheophyta</taxon>
        <taxon>Spermatophyta</taxon>
        <taxon>Magnoliopsida</taxon>
        <taxon>eudicotyledons</taxon>
        <taxon>Gunneridae</taxon>
        <taxon>Pentapetalae</taxon>
        <taxon>rosids</taxon>
        <taxon>fabids</taxon>
        <taxon>Fabales</taxon>
        <taxon>Fabaceae</taxon>
        <taxon>Papilionoideae</taxon>
        <taxon>50 kb inversion clade</taxon>
        <taxon>NPAAA clade</taxon>
        <taxon>indigoferoid/millettioid clade</taxon>
        <taxon>Phaseoleae</taxon>
        <taxon>Vigna</taxon>
    </lineage>
</organism>